<evidence type="ECO:0000313" key="1">
    <source>
        <dbReference type="EMBL" id="KAL3585722.1"/>
    </source>
</evidence>
<keyword evidence="2" id="KW-1185">Reference proteome</keyword>
<evidence type="ECO:0000313" key="2">
    <source>
        <dbReference type="Proteomes" id="UP000309997"/>
    </source>
</evidence>
<reference evidence="1 2" key="1">
    <citation type="journal article" date="2024" name="Plant Biotechnol. J.">
        <title>Genome and CRISPR/Cas9 system of a widespread forest tree (Populus alba) in the world.</title>
        <authorList>
            <person name="Liu Y.J."/>
            <person name="Jiang P.F."/>
            <person name="Han X.M."/>
            <person name="Li X.Y."/>
            <person name="Wang H.M."/>
            <person name="Wang Y.J."/>
            <person name="Wang X.X."/>
            <person name="Zeng Q.Y."/>
        </authorList>
    </citation>
    <scope>NUCLEOTIDE SEQUENCE [LARGE SCALE GENOMIC DNA]</scope>
    <source>
        <strain evidence="2">cv. PAL-ZL1</strain>
    </source>
</reference>
<organism evidence="1 2">
    <name type="scientific">Populus alba</name>
    <name type="common">White poplar</name>
    <dbReference type="NCBI Taxonomy" id="43335"/>
    <lineage>
        <taxon>Eukaryota</taxon>
        <taxon>Viridiplantae</taxon>
        <taxon>Streptophyta</taxon>
        <taxon>Embryophyta</taxon>
        <taxon>Tracheophyta</taxon>
        <taxon>Spermatophyta</taxon>
        <taxon>Magnoliopsida</taxon>
        <taxon>eudicotyledons</taxon>
        <taxon>Gunneridae</taxon>
        <taxon>Pentapetalae</taxon>
        <taxon>rosids</taxon>
        <taxon>fabids</taxon>
        <taxon>Malpighiales</taxon>
        <taxon>Salicaceae</taxon>
        <taxon>Saliceae</taxon>
        <taxon>Populus</taxon>
    </lineage>
</organism>
<name>A0ACC4C4E3_POPAL</name>
<dbReference type="EMBL" id="RCHU02000006">
    <property type="protein sequence ID" value="KAL3585722.1"/>
    <property type="molecule type" value="Genomic_DNA"/>
</dbReference>
<gene>
    <name evidence="1" type="ORF">D5086_012589</name>
</gene>
<proteinExistence type="predicted"/>
<protein>
    <submittedName>
        <fullName evidence="1">Uncharacterized protein</fullName>
    </submittedName>
</protein>
<comment type="caution">
    <text evidence="1">The sequence shown here is derived from an EMBL/GenBank/DDBJ whole genome shotgun (WGS) entry which is preliminary data.</text>
</comment>
<accession>A0ACC4C4E3</accession>
<sequence>MVASYAYLTEAELISSYQAMEWLWPSNLSISLSLFSLALLSLLLLRAKSGRKRHPPGPSGWPILGNLFDLGSMPHRTLADMRQKHGDVIWLRLGAMNTMVILSAKAATEFFKNHDLSFSDRTITETLRAHGYDQGSLALAPYGSYWRVLRRLVTVDMIVTKRINETASIRRKCVDDMLQWIEEESCKVGKASGIHVARFVFLMTFNMLGNLMLSRDLLDPESKVGSEFFDAMMGLMEWSGHANLADFFPWLRRLDLQGLRKNMERDLGKAMEIASKFVKERVEDKKVTSDSRRDFLDVLLEFRGNGKDEPDKLSERDLNIFILAPKTLLSLGAILNDYISLKEQKVILDQERVRLEQEKFRVQNLLHGMQQVMNAYNASGNAAPAPPAATPMIQASVTRSAVMVPRADPFRGSPSAAVSTPSNTTTEHINLSSITNQPSTRKRMGSSAVSDSAPDAKKSRSKLASRKIPSKCTLKQSDNDAATQENVQPSPMIGSSTQNCTPTGPIVQASSVAKSLFRQPLPSPPTSSSNPNTPPQSFSPHNDNSASPKDISANAHCSSNNTPQQVTPTNCTVITSERVTVSPFKNMTYYTMERNQCISSSSPVKTTLKRMCKRDCVKGRLDFDGSDETVNLDKPVDNEFSTSESDKDGDFFDLDLPNLDVFGANFSFSELLVDLDLDCEGIACPCQPALGASTDTISGSSHESRDGNLGTDQVMSEFSSTMTEVFSGNDIHMQGPDITAVKSITKCIRILSPAKSQRSSLNQENCLASN</sequence>
<dbReference type="Proteomes" id="UP000309997">
    <property type="component" value="Unassembled WGS sequence"/>
</dbReference>